<dbReference type="GO" id="GO:0043107">
    <property type="term" value="P:type IV pilus-dependent motility"/>
    <property type="evidence" value="ECO:0007669"/>
    <property type="project" value="InterPro"/>
</dbReference>
<sequence length="224" mass="24531">MTWDRLSQREKLLLALLGAIIVLYFFGTFLLGPQLTAFREVRAELRIATARLEKGRNIAASFSREKEALQAAAERLAPLSPRFDIDLGDGAVLADIGLEAARQGVAVTLVRPGAVVQKEHYLALPLEFAVQGDYRRVLNFIRKVENLASLSELRQIEIKALVLSENPGASPAAADGRVRAAFTLVLYAAPTPENKLRLEALSKWVLGRDNPYQAAGTRAPYPGI</sequence>
<dbReference type="Pfam" id="PF04350">
    <property type="entry name" value="PilO"/>
    <property type="match status" value="1"/>
</dbReference>
<keyword evidence="1" id="KW-0472">Membrane</keyword>
<reference evidence="2 3" key="1">
    <citation type="submission" date="2018-11" db="EMBL/GenBank/DDBJ databases">
        <title>Genomic Encyclopedia of Type Strains, Phase IV (KMG-IV): sequencing the most valuable type-strain genomes for metagenomic binning, comparative biology and taxonomic classification.</title>
        <authorList>
            <person name="Goeker M."/>
        </authorList>
    </citation>
    <scope>NUCLEOTIDE SEQUENCE [LARGE SCALE GENOMIC DNA]</scope>
    <source>
        <strain evidence="2 3">DSM 102936</strain>
    </source>
</reference>
<dbReference type="InterPro" id="IPR014717">
    <property type="entry name" value="Transl_elong_EF1B/ribsomal_bS6"/>
</dbReference>
<dbReference type="GO" id="GO:0043683">
    <property type="term" value="P:type IV pilus assembly"/>
    <property type="evidence" value="ECO:0007669"/>
    <property type="project" value="InterPro"/>
</dbReference>
<organism evidence="2 3">
    <name type="scientific">Thermodesulfitimonas autotrophica</name>
    <dbReference type="NCBI Taxonomy" id="1894989"/>
    <lineage>
        <taxon>Bacteria</taxon>
        <taxon>Bacillati</taxon>
        <taxon>Bacillota</taxon>
        <taxon>Clostridia</taxon>
        <taxon>Thermoanaerobacterales</taxon>
        <taxon>Thermoanaerobacteraceae</taxon>
        <taxon>Thermodesulfitimonas</taxon>
    </lineage>
</organism>
<protein>
    <submittedName>
        <fullName evidence="2">Type IV pilus assembly protein PilO</fullName>
    </submittedName>
</protein>
<evidence type="ECO:0000313" key="2">
    <source>
        <dbReference type="EMBL" id="RPF49230.1"/>
    </source>
</evidence>
<proteinExistence type="predicted"/>
<keyword evidence="3" id="KW-1185">Reference proteome</keyword>
<dbReference type="AlphaFoldDB" id="A0A3N5B0R9"/>
<keyword evidence="1" id="KW-0812">Transmembrane</keyword>
<dbReference type="InterPro" id="IPR007445">
    <property type="entry name" value="PilO"/>
</dbReference>
<dbReference type="Gene3D" id="3.30.70.60">
    <property type="match status" value="1"/>
</dbReference>
<evidence type="ECO:0000313" key="3">
    <source>
        <dbReference type="Proteomes" id="UP000282654"/>
    </source>
</evidence>
<dbReference type="RefSeq" id="WP_170157636.1">
    <property type="nucleotide sequence ID" value="NZ_RKRE01000001.1"/>
</dbReference>
<dbReference type="Proteomes" id="UP000282654">
    <property type="component" value="Unassembled WGS sequence"/>
</dbReference>
<gene>
    <name evidence="2" type="ORF">EDD75_0034</name>
</gene>
<dbReference type="EMBL" id="RKRE01000001">
    <property type="protein sequence ID" value="RPF49230.1"/>
    <property type="molecule type" value="Genomic_DNA"/>
</dbReference>
<feature type="transmembrane region" description="Helical" evidence="1">
    <location>
        <begin position="12"/>
        <end position="32"/>
    </location>
</feature>
<comment type="caution">
    <text evidence="2">The sequence shown here is derived from an EMBL/GenBank/DDBJ whole genome shotgun (WGS) entry which is preliminary data.</text>
</comment>
<accession>A0A3N5B0R9</accession>
<evidence type="ECO:0000256" key="1">
    <source>
        <dbReference type="SAM" id="Phobius"/>
    </source>
</evidence>
<name>A0A3N5B0R9_9THEO</name>
<keyword evidence="1" id="KW-1133">Transmembrane helix</keyword>